<sequence length="600" mass="68160">MTNIKKAFYFMLGLVFIQLLYSGFIPLVNAEVEIQNSYSQNLNFNKTYVYEVSQFGDSVGWYNFTPWPENSFEGDWKTNPGGQIKINLSGFYNKDVNDWGNIFNDPIPWYDIEFYENNLGILDMNFTLSNRSNSEVARALTLGYNSFQPGFLIPNENLTNVKDLAINQSDPGGLYDIDGDLVLEETHNFLYIGFEQTGGGQKTFLVYDKFTGLLVWAKTSIFGYMLEIRSLNFTLDISSSFKYNVLQFGGAAGWYNFTPWPGNSFEGDWKTNIGGQIIVNLTGYYNKDSNDWGNVIDDPIPWFDIEIIENNSGILMTNFSLTNRSNSELSWAFTLGYNNFQSGFIIQIIDNITRVKKLALDGASGFVNGLVSVVDTQLTIKITFDQIGGGQQTNLIYEKQTGLLLWANTSIGSYLLEIVLDNYVPWESVGEEISHIDNSLLKFLPYIFIASISIILISASLITSRFKTKFRKFNKYILIAIIATASFTSFFVFTSSIEISEVNEPLREVQDIYLIVDYGNGTIKTWENFELTNYNTTAFDALTKWCEIEYTDYGDMGIIVESVNDIGGNWRYSINDEFPGVSAYKYNLQNGDTVKWIFGF</sequence>
<name>A0A0F9R5S5_9ZZZZ</name>
<keyword evidence="1" id="KW-0472">Membrane</keyword>
<accession>A0A0F9R5S5</accession>
<keyword evidence="1" id="KW-0812">Transmembrane</keyword>
<comment type="caution">
    <text evidence="3">The sequence shown here is derived from an EMBL/GenBank/DDBJ whole genome shotgun (WGS) entry which is preliminary data.</text>
</comment>
<proteinExistence type="predicted"/>
<feature type="transmembrane region" description="Helical" evidence="1">
    <location>
        <begin position="476"/>
        <end position="497"/>
    </location>
</feature>
<feature type="domain" description="Transcobalamin-like C-terminal" evidence="2">
    <location>
        <begin position="536"/>
        <end position="598"/>
    </location>
</feature>
<protein>
    <recommendedName>
        <fullName evidence="2">Transcobalamin-like C-terminal domain-containing protein</fullName>
    </recommendedName>
</protein>
<dbReference type="AlphaFoldDB" id="A0A0F9R5S5"/>
<dbReference type="Gene3D" id="2.170.130.30">
    <property type="match status" value="1"/>
</dbReference>
<keyword evidence="1" id="KW-1133">Transmembrane helix</keyword>
<reference evidence="3" key="1">
    <citation type="journal article" date="2015" name="Nature">
        <title>Complex archaea that bridge the gap between prokaryotes and eukaryotes.</title>
        <authorList>
            <person name="Spang A."/>
            <person name="Saw J.H."/>
            <person name="Jorgensen S.L."/>
            <person name="Zaremba-Niedzwiedzka K."/>
            <person name="Martijn J."/>
            <person name="Lind A.E."/>
            <person name="van Eijk R."/>
            <person name="Schleper C."/>
            <person name="Guy L."/>
            <person name="Ettema T.J."/>
        </authorList>
    </citation>
    <scope>NUCLEOTIDE SEQUENCE</scope>
</reference>
<evidence type="ECO:0000259" key="2">
    <source>
        <dbReference type="Pfam" id="PF14478"/>
    </source>
</evidence>
<organism evidence="3">
    <name type="scientific">marine sediment metagenome</name>
    <dbReference type="NCBI Taxonomy" id="412755"/>
    <lineage>
        <taxon>unclassified sequences</taxon>
        <taxon>metagenomes</taxon>
        <taxon>ecological metagenomes</taxon>
    </lineage>
</organism>
<dbReference type="Pfam" id="PF14478">
    <property type="entry name" value="DUF4430"/>
    <property type="match status" value="1"/>
</dbReference>
<feature type="transmembrane region" description="Helical" evidence="1">
    <location>
        <begin position="443"/>
        <end position="464"/>
    </location>
</feature>
<dbReference type="EMBL" id="LAZR01001439">
    <property type="protein sequence ID" value="KKN44642.1"/>
    <property type="molecule type" value="Genomic_DNA"/>
</dbReference>
<dbReference type="InterPro" id="IPR027954">
    <property type="entry name" value="Transcobalamin-like_C"/>
</dbReference>
<evidence type="ECO:0000256" key="1">
    <source>
        <dbReference type="SAM" id="Phobius"/>
    </source>
</evidence>
<gene>
    <name evidence="3" type="ORF">LCGC14_0691180</name>
</gene>
<evidence type="ECO:0000313" key="3">
    <source>
        <dbReference type="EMBL" id="KKN44642.1"/>
    </source>
</evidence>